<feature type="non-terminal residue" evidence="2">
    <location>
        <position position="476"/>
    </location>
</feature>
<organism evidence="2 3">
    <name type="scientific">Mesorhabditis spiculigera</name>
    <dbReference type="NCBI Taxonomy" id="96644"/>
    <lineage>
        <taxon>Eukaryota</taxon>
        <taxon>Metazoa</taxon>
        <taxon>Ecdysozoa</taxon>
        <taxon>Nematoda</taxon>
        <taxon>Chromadorea</taxon>
        <taxon>Rhabditida</taxon>
        <taxon>Rhabditina</taxon>
        <taxon>Rhabditomorpha</taxon>
        <taxon>Rhabditoidea</taxon>
        <taxon>Rhabditidae</taxon>
        <taxon>Mesorhabditinae</taxon>
        <taxon>Mesorhabditis</taxon>
    </lineage>
</organism>
<dbReference type="AlphaFoldDB" id="A0AA36G212"/>
<gene>
    <name evidence="2" type="ORF">MSPICULIGERA_LOCUS13637</name>
</gene>
<comment type="caution">
    <text evidence="2">The sequence shown here is derived from an EMBL/GenBank/DDBJ whole genome shotgun (WGS) entry which is preliminary data.</text>
</comment>
<evidence type="ECO:0000256" key="1">
    <source>
        <dbReference type="SAM" id="MobiDB-lite"/>
    </source>
</evidence>
<dbReference type="Proteomes" id="UP001177023">
    <property type="component" value="Unassembled WGS sequence"/>
</dbReference>
<evidence type="ECO:0000313" key="2">
    <source>
        <dbReference type="EMBL" id="CAJ0575326.1"/>
    </source>
</evidence>
<sequence>MITNQLMPRTNDVAGESKTASPTLRDRRLSGDSGFSSQNALSDDESCPTRVDEVFAEDVSDEDGLQFASNLEVAARLSMSPQATDLKRAIAAMRLEYSKFTPTSLEEDLQIMLSRYEGLRNKLQDLTAVDYEQTVLLVQKLYNNGPTPLRLDFLELTQLVFHLCAAFRPNRMLRNQCAQYFCDAMTQMEEVLEAAISFEQLERLAQILQHCLQSFMFFTETLDPYYYAKGMRHLTRALYGFVYAVEGCTDFHEFLEQHTGRIEQLSYEVAFLFENFCHVFDTNEDAQRAFSSLRLIHEKRGSTHPWELLRMINKAIGSFSKMPEPISAAKLLQKLMGSIRSPFLEQTDERVVAEVQSNVEQALPGGFIAREEMIFNGVRVGSNVHVPWKIFLNQNGPVPEEATAGKSSSIAVSSTSQTPKPVTSVECWYIAPRKQQFIDSSSQQTPLKKLRLKPSFAYPLAKLPHFYNRTPCVYNS</sequence>
<reference evidence="2" key="1">
    <citation type="submission" date="2023-06" db="EMBL/GenBank/DDBJ databases">
        <authorList>
            <person name="Delattre M."/>
        </authorList>
    </citation>
    <scope>NUCLEOTIDE SEQUENCE</scope>
    <source>
        <strain evidence="2">AF72</strain>
    </source>
</reference>
<accession>A0AA36G212</accession>
<name>A0AA36G212_9BILA</name>
<protein>
    <submittedName>
        <fullName evidence="2">Uncharacterized protein</fullName>
    </submittedName>
</protein>
<evidence type="ECO:0000313" key="3">
    <source>
        <dbReference type="Proteomes" id="UP001177023"/>
    </source>
</evidence>
<keyword evidence="3" id="KW-1185">Reference proteome</keyword>
<proteinExistence type="predicted"/>
<dbReference type="EMBL" id="CATQJA010002637">
    <property type="protein sequence ID" value="CAJ0575326.1"/>
    <property type="molecule type" value="Genomic_DNA"/>
</dbReference>
<feature type="region of interest" description="Disordered" evidence="1">
    <location>
        <begin position="1"/>
        <end position="48"/>
    </location>
</feature>